<accession>A0A0P6XE86</accession>
<evidence type="ECO:0000256" key="7">
    <source>
        <dbReference type="RuleBase" id="RU003942"/>
    </source>
</evidence>
<keyword evidence="10" id="KW-1185">Reference proteome</keyword>
<gene>
    <name evidence="9" type="ORF">ADN01_15580</name>
</gene>
<dbReference type="GO" id="GO:0022857">
    <property type="term" value="F:transmembrane transporter activity"/>
    <property type="evidence" value="ECO:0007669"/>
    <property type="project" value="InterPro"/>
</dbReference>
<comment type="subcellular location">
    <subcellularLocation>
        <location evidence="1 7">Cell membrane</location>
        <topology evidence="1 7">Multi-pass membrane protein</topology>
    </subcellularLocation>
</comment>
<dbReference type="InterPro" id="IPR037185">
    <property type="entry name" value="EmrE-like"/>
</dbReference>
<keyword evidence="3" id="KW-1003">Cell membrane</keyword>
<dbReference type="PANTHER" id="PTHR30561:SF1">
    <property type="entry name" value="MULTIDRUG TRANSPORTER EMRE"/>
    <property type="match status" value="1"/>
</dbReference>
<evidence type="ECO:0000256" key="5">
    <source>
        <dbReference type="ARBA" id="ARBA00022989"/>
    </source>
</evidence>
<dbReference type="Gene3D" id="1.10.3730.20">
    <property type="match status" value="1"/>
</dbReference>
<dbReference type="RefSeq" id="WP_062416843.1">
    <property type="nucleotide sequence ID" value="NZ_DF967974.1"/>
</dbReference>
<feature type="transmembrane region" description="Helical" evidence="8">
    <location>
        <begin position="32"/>
        <end position="50"/>
    </location>
</feature>
<dbReference type="STRING" id="229921.ADN01_15580"/>
<evidence type="ECO:0000256" key="4">
    <source>
        <dbReference type="ARBA" id="ARBA00022692"/>
    </source>
</evidence>
<organism evidence="9 10">
    <name type="scientific">Levilinea saccharolytica</name>
    <dbReference type="NCBI Taxonomy" id="229921"/>
    <lineage>
        <taxon>Bacteria</taxon>
        <taxon>Bacillati</taxon>
        <taxon>Chloroflexota</taxon>
        <taxon>Anaerolineae</taxon>
        <taxon>Anaerolineales</taxon>
        <taxon>Anaerolineaceae</taxon>
        <taxon>Levilinea</taxon>
    </lineage>
</organism>
<keyword evidence="6 8" id="KW-0472">Membrane</keyword>
<dbReference type="PATRIC" id="fig|229921.5.peg.1293"/>
<dbReference type="EMBL" id="LGCM01000058">
    <property type="protein sequence ID" value="KPL77987.1"/>
    <property type="molecule type" value="Genomic_DNA"/>
</dbReference>
<evidence type="ECO:0000256" key="8">
    <source>
        <dbReference type="SAM" id="Phobius"/>
    </source>
</evidence>
<comment type="caution">
    <text evidence="9">The sequence shown here is derived from an EMBL/GenBank/DDBJ whole genome shotgun (WGS) entry which is preliminary data.</text>
</comment>
<dbReference type="AlphaFoldDB" id="A0A0P6XE86"/>
<keyword evidence="5 8" id="KW-1133">Transmembrane helix</keyword>
<dbReference type="InterPro" id="IPR045324">
    <property type="entry name" value="Small_multidrug_res"/>
</dbReference>
<feature type="transmembrane region" description="Helical" evidence="8">
    <location>
        <begin position="84"/>
        <end position="103"/>
    </location>
</feature>
<evidence type="ECO:0000256" key="6">
    <source>
        <dbReference type="ARBA" id="ARBA00023136"/>
    </source>
</evidence>
<dbReference type="Proteomes" id="UP000050501">
    <property type="component" value="Unassembled WGS sequence"/>
</dbReference>
<dbReference type="Pfam" id="PF00893">
    <property type="entry name" value="Multi_Drug_Res"/>
    <property type="match status" value="1"/>
</dbReference>
<evidence type="ECO:0000313" key="9">
    <source>
        <dbReference type="EMBL" id="KPL77987.1"/>
    </source>
</evidence>
<dbReference type="GO" id="GO:0005886">
    <property type="term" value="C:plasma membrane"/>
    <property type="evidence" value="ECO:0007669"/>
    <property type="project" value="UniProtKB-SubCell"/>
</dbReference>
<comment type="similarity">
    <text evidence="7">Belongs to the drug/metabolite transporter (DMT) superfamily. Small multidrug resistance (SMR) (TC 2.A.7.1) family.</text>
</comment>
<evidence type="ECO:0000256" key="1">
    <source>
        <dbReference type="ARBA" id="ARBA00004651"/>
    </source>
</evidence>
<name>A0A0P6XE86_9CHLR</name>
<keyword evidence="2" id="KW-0813">Transport</keyword>
<dbReference type="FunFam" id="1.10.3730.20:FF:000001">
    <property type="entry name" value="Quaternary ammonium compound resistance transporter SugE"/>
    <property type="match status" value="1"/>
</dbReference>
<sequence length="107" mass="11712">MAWALLFLAILLEVSGTICMKLSQGFTRMLPTILMFVFYGLGFIPLTLAIRVLDLSVAYAIWSGVGTAIVSVVGITLLKEQVSPWKILFLLMIVIGVVGLRLITGQR</sequence>
<evidence type="ECO:0000256" key="3">
    <source>
        <dbReference type="ARBA" id="ARBA00022475"/>
    </source>
</evidence>
<proteinExistence type="inferred from homology"/>
<reference evidence="9 10" key="1">
    <citation type="submission" date="2015-07" db="EMBL/GenBank/DDBJ databases">
        <title>Genome sequence of Levilinea saccharolytica DSM 16555.</title>
        <authorList>
            <person name="Hemp J."/>
            <person name="Ward L.M."/>
            <person name="Pace L.A."/>
            <person name="Fischer W.W."/>
        </authorList>
    </citation>
    <scope>NUCLEOTIDE SEQUENCE [LARGE SCALE GENOMIC DNA]</scope>
    <source>
        <strain evidence="9 10">KIBI-1</strain>
    </source>
</reference>
<dbReference type="PANTHER" id="PTHR30561">
    <property type="entry name" value="SMR FAMILY PROTON-DEPENDENT DRUG EFFLUX TRANSPORTER SUGE"/>
    <property type="match status" value="1"/>
</dbReference>
<evidence type="ECO:0000313" key="10">
    <source>
        <dbReference type="Proteomes" id="UP000050501"/>
    </source>
</evidence>
<keyword evidence="4 7" id="KW-0812">Transmembrane</keyword>
<dbReference type="SUPFAM" id="SSF103481">
    <property type="entry name" value="Multidrug resistance efflux transporter EmrE"/>
    <property type="match status" value="1"/>
</dbReference>
<feature type="transmembrane region" description="Helical" evidence="8">
    <location>
        <begin position="57"/>
        <end position="78"/>
    </location>
</feature>
<dbReference type="OrthoDB" id="21828at2"/>
<protein>
    <submittedName>
        <fullName evidence="9">Membrane protein</fullName>
    </submittedName>
</protein>
<evidence type="ECO:0000256" key="2">
    <source>
        <dbReference type="ARBA" id="ARBA00022448"/>
    </source>
</evidence>
<dbReference type="InterPro" id="IPR000390">
    <property type="entry name" value="Small_drug/metabolite_transptr"/>
</dbReference>